<evidence type="ECO:0000256" key="1">
    <source>
        <dbReference type="SAM" id="MobiDB-lite"/>
    </source>
</evidence>
<organism evidence="2 3">
    <name type="scientific">Gigaspora margarita</name>
    <dbReference type="NCBI Taxonomy" id="4874"/>
    <lineage>
        <taxon>Eukaryota</taxon>
        <taxon>Fungi</taxon>
        <taxon>Fungi incertae sedis</taxon>
        <taxon>Mucoromycota</taxon>
        <taxon>Glomeromycotina</taxon>
        <taxon>Glomeromycetes</taxon>
        <taxon>Diversisporales</taxon>
        <taxon>Gigasporaceae</taxon>
        <taxon>Gigaspora</taxon>
    </lineage>
</organism>
<proteinExistence type="predicted"/>
<evidence type="ECO:0000313" key="3">
    <source>
        <dbReference type="Proteomes" id="UP000789901"/>
    </source>
</evidence>
<dbReference type="EMBL" id="CAJVQB010145769">
    <property type="protein sequence ID" value="CAG8855087.1"/>
    <property type="molecule type" value="Genomic_DNA"/>
</dbReference>
<feature type="compositionally biased region" description="Basic and acidic residues" evidence="1">
    <location>
        <begin position="85"/>
        <end position="105"/>
    </location>
</feature>
<comment type="caution">
    <text evidence="2">The sequence shown here is derived from an EMBL/GenBank/DDBJ whole genome shotgun (WGS) entry which is preliminary data.</text>
</comment>
<dbReference type="Proteomes" id="UP000789901">
    <property type="component" value="Unassembled WGS sequence"/>
</dbReference>
<feature type="region of interest" description="Disordered" evidence="1">
    <location>
        <begin position="53"/>
        <end position="105"/>
    </location>
</feature>
<protein>
    <submittedName>
        <fullName evidence="2">34053_t:CDS:1</fullName>
    </submittedName>
</protein>
<name>A0ABN7XJD6_GIGMA</name>
<feature type="non-terminal residue" evidence="2">
    <location>
        <position position="105"/>
    </location>
</feature>
<feature type="compositionally biased region" description="Acidic residues" evidence="1">
    <location>
        <begin position="71"/>
        <end position="80"/>
    </location>
</feature>
<evidence type="ECO:0000313" key="2">
    <source>
        <dbReference type="EMBL" id="CAG8855087.1"/>
    </source>
</evidence>
<keyword evidence="3" id="KW-1185">Reference proteome</keyword>
<gene>
    <name evidence="2" type="ORF">GMARGA_LOCUS43908</name>
</gene>
<sequence>ETLQTLLALLNNNSDSSQNQPSYLGIPDGNKTLFLPADRHERRKPIVNTPIMRKKNGQALDTSSGLVETEVVGDPDDEMTEGQGEPEKHPEVRPKPEPSKKNDVK</sequence>
<feature type="non-terminal residue" evidence="2">
    <location>
        <position position="1"/>
    </location>
</feature>
<reference evidence="2 3" key="1">
    <citation type="submission" date="2021-06" db="EMBL/GenBank/DDBJ databases">
        <authorList>
            <person name="Kallberg Y."/>
            <person name="Tangrot J."/>
            <person name="Rosling A."/>
        </authorList>
    </citation>
    <scope>NUCLEOTIDE SEQUENCE [LARGE SCALE GENOMIC DNA]</scope>
    <source>
        <strain evidence="2 3">120-4 pot B 10/14</strain>
    </source>
</reference>
<accession>A0ABN7XJD6</accession>